<dbReference type="InterPro" id="IPR006700">
    <property type="entry name" value="RsmE"/>
</dbReference>
<dbReference type="SUPFAM" id="SSF75217">
    <property type="entry name" value="alpha/beta knot"/>
    <property type="match status" value="1"/>
</dbReference>
<comment type="function">
    <text evidence="9">Specifically methylates the N3 position of the uracil ring of uridine 1498 (m3U1498) in 16S rRNA. Acts on the fully assembled 30S ribosomal subunit.</text>
</comment>
<keyword evidence="4" id="KW-0963">Cytoplasm</keyword>
<dbReference type="GO" id="GO:0070475">
    <property type="term" value="P:rRNA base methylation"/>
    <property type="evidence" value="ECO:0007669"/>
    <property type="project" value="TreeGrafter"/>
</dbReference>
<dbReference type="EC" id="2.1.1.193" evidence="3"/>
<comment type="subcellular location">
    <subcellularLocation>
        <location evidence="1">Cytoplasm</location>
    </subcellularLocation>
</comment>
<comment type="caution">
    <text evidence="13">The sequence shown here is derived from an EMBL/GenBank/DDBJ whole genome shotgun (WGS) entry which is preliminary data.</text>
</comment>
<dbReference type="Gene3D" id="3.40.1280.10">
    <property type="match status" value="1"/>
</dbReference>
<keyword evidence="8" id="KW-0949">S-adenosyl-L-methionine</keyword>
<feature type="domain" description="Ribosomal RNA small subunit methyltransferase E methyltransferase" evidence="11">
    <location>
        <begin position="66"/>
        <end position="227"/>
    </location>
</feature>
<dbReference type="CDD" id="cd18084">
    <property type="entry name" value="RsmE-like"/>
    <property type="match status" value="1"/>
</dbReference>
<evidence type="ECO:0000256" key="6">
    <source>
        <dbReference type="ARBA" id="ARBA00022603"/>
    </source>
</evidence>
<proteinExistence type="inferred from homology"/>
<dbReference type="Pfam" id="PF20260">
    <property type="entry name" value="PUA_4"/>
    <property type="match status" value="1"/>
</dbReference>
<protein>
    <recommendedName>
        <fullName evidence="3">16S rRNA (uracil(1498)-N(3))-methyltransferase</fullName>
        <ecNumber evidence="3">2.1.1.193</ecNumber>
    </recommendedName>
</protein>
<sequence length="233" mass="24603">MDAVPCDTYALTGDDARHAAGSLRLRAGESVTLCDGHGNDYNCICTDVHAGEVWLKVVERLPSQGEPPCEIALYQCLPKGDKMDEIVQKSVELGATRIVPVLSLRCVSRPDGAALKKKTARWNQIAREAAMQSGRGRIPPVENCVTYEEALCRMAVSPCPILLYEGEHKLSLSALDLKGGCALLVGPEGGISPQEAQGASSAGIPAVTLGPRILRTETAGPAAIAIVTFLADV</sequence>
<dbReference type="GO" id="GO:0005737">
    <property type="term" value="C:cytoplasm"/>
    <property type="evidence" value="ECO:0007669"/>
    <property type="project" value="UniProtKB-SubCell"/>
</dbReference>
<keyword evidence="6 13" id="KW-0489">Methyltransferase</keyword>
<evidence type="ECO:0000256" key="1">
    <source>
        <dbReference type="ARBA" id="ARBA00004496"/>
    </source>
</evidence>
<dbReference type="NCBIfam" id="TIGR00046">
    <property type="entry name" value="RsmE family RNA methyltransferase"/>
    <property type="match status" value="1"/>
</dbReference>
<dbReference type="InterPro" id="IPR046887">
    <property type="entry name" value="RsmE_PUA-like"/>
</dbReference>
<evidence type="ECO:0000256" key="2">
    <source>
        <dbReference type="ARBA" id="ARBA00005528"/>
    </source>
</evidence>
<evidence type="ECO:0000256" key="7">
    <source>
        <dbReference type="ARBA" id="ARBA00022679"/>
    </source>
</evidence>
<dbReference type="NCBIfam" id="NF008692">
    <property type="entry name" value="PRK11713.1-5"/>
    <property type="match status" value="1"/>
</dbReference>
<evidence type="ECO:0000313" key="13">
    <source>
        <dbReference type="EMBL" id="MPM06854.1"/>
    </source>
</evidence>
<dbReference type="SUPFAM" id="SSF88697">
    <property type="entry name" value="PUA domain-like"/>
    <property type="match status" value="1"/>
</dbReference>
<dbReference type="InterPro" id="IPR015947">
    <property type="entry name" value="PUA-like_sf"/>
</dbReference>
<dbReference type="AlphaFoldDB" id="A0A644WXU0"/>
<gene>
    <name evidence="13" type="primary">rsmE_16</name>
    <name evidence="13" type="ORF">SDC9_53157</name>
</gene>
<evidence type="ECO:0000256" key="3">
    <source>
        <dbReference type="ARBA" id="ARBA00012328"/>
    </source>
</evidence>
<evidence type="ECO:0000256" key="8">
    <source>
        <dbReference type="ARBA" id="ARBA00022691"/>
    </source>
</evidence>
<organism evidence="13">
    <name type="scientific">bioreactor metagenome</name>
    <dbReference type="NCBI Taxonomy" id="1076179"/>
    <lineage>
        <taxon>unclassified sequences</taxon>
        <taxon>metagenomes</taxon>
        <taxon>ecological metagenomes</taxon>
    </lineage>
</organism>
<dbReference type="InterPro" id="IPR029026">
    <property type="entry name" value="tRNA_m1G_MTases_N"/>
</dbReference>
<evidence type="ECO:0000256" key="4">
    <source>
        <dbReference type="ARBA" id="ARBA00022490"/>
    </source>
</evidence>
<dbReference type="InterPro" id="IPR029028">
    <property type="entry name" value="Alpha/beta_knot_MTases"/>
</dbReference>
<dbReference type="Pfam" id="PF04452">
    <property type="entry name" value="Methyltrans_RNA"/>
    <property type="match status" value="1"/>
</dbReference>
<dbReference type="InterPro" id="IPR046886">
    <property type="entry name" value="RsmE_MTase_dom"/>
</dbReference>
<comment type="catalytic activity">
    <reaction evidence="10">
        <text>uridine(1498) in 16S rRNA + S-adenosyl-L-methionine = N(3)-methyluridine(1498) in 16S rRNA + S-adenosyl-L-homocysteine + H(+)</text>
        <dbReference type="Rhea" id="RHEA:42920"/>
        <dbReference type="Rhea" id="RHEA-COMP:10283"/>
        <dbReference type="Rhea" id="RHEA-COMP:10284"/>
        <dbReference type="ChEBI" id="CHEBI:15378"/>
        <dbReference type="ChEBI" id="CHEBI:57856"/>
        <dbReference type="ChEBI" id="CHEBI:59789"/>
        <dbReference type="ChEBI" id="CHEBI:65315"/>
        <dbReference type="ChEBI" id="CHEBI:74502"/>
        <dbReference type="EC" id="2.1.1.193"/>
    </reaction>
</comment>
<keyword evidence="5" id="KW-0698">rRNA processing</keyword>
<comment type="similarity">
    <text evidence="2">Belongs to the RNA methyltransferase RsmE family.</text>
</comment>
<dbReference type="PIRSF" id="PIRSF015601">
    <property type="entry name" value="MTase_slr0722"/>
    <property type="match status" value="1"/>
</dbReference>
<evidence type="ECO:0000259" key="12">
    <source>
        <dbReference type="Pfam" id="PF20260"/>
    </source>
</evidence>
<feature type="domain" description="Ribosomal RNA small subunit methyltransferase E PUA-like" evidence="12">
    <location>
        <begin position="11"/>
        <end position="57"/>
    </location>
</feature>
<dbReference type="GO" id="GO:0070042">
    <property type="term" value="F:rRNA (uridine-N3-)-methyltransferase activity"/>
    <property type="evidence" value="ECO:0007669"/>
    <property type="project" value="TreeGrafter"/>
</dbReference>
<evidence type="ECO:0000256" key="10">
    <source>
        <dbReference type="ARBA" id="ARBA00047944"/>
    </source>
</evidence>
<evidence type="ECO:0000259" key="11">
    <source>
        <dbReference type="Pfam" id="PF04452"/>
    </source>
</evidence>
<dbReference type="PANTHER" id="PTHR30027">
    <property type="entry name" value="RIBOSOMAL RNA SMALL SUBUNIT METHYLTRANSFERASE E"/>
    <property type="match status" value="1"/>
</dbReference>
<accession>A0A644WXU0</accession>
<name>A0A644WXU0_9ZZZZ</name>
<keyword evidence="7 13" id="KW-0808">Transferase</keyword>
<reference evidence="13" key="1">
    <citation type="submission" date="2019-08" db="EMBL/GenBank/DDBJ databases">
        <authorList>
            <person name="Kucharzyk K."/>
            <person name="Murdoch R.W."/>
            <person name="Higgins S."/>
            <person name="Loffler F."/>
        </authorList>
    </citation>
    <scope>NUCLEOTIDE SEQUENCE</scope>
</reference>
<dbReference type="EMBL" id="VSSQ01001272">
    <property type="protein sequence ID" value="MPM06854.1"/>
    <property type="molecule type" value="Genomic_DNA"/>
</dbReference>
<evidence type="ECO:0000256" key="9">
    <source>
        <dbReference type="ARBA" id="ARBA00025699"/>
    </source>
</evidence>
<evidence type="ECO:0000256" key="5">
    <source>
        <dbReference type="ARBA" id="ARBA00022552"/>
    </source>
</evidence>
<dbReference type="PANTHER" id="PTHR30027:SF3">
    <property type="entry name" value="16S RRNA (URACIL(1498)-N(3))-METHYLTRANSFERASE"/>
    <property type="match status" value="1"/>
</dbReference>